<feature type="signal peptide" evidence="2">
    <location>
        <begin position="1"/>
        <end position="20"/>
    </location>
</feature>
<protein>
    <recommendedName>
        <fullName evidence="5">Ferrochelatase</fullName>
    </recommendedName>
</protein>
<evidence type="ECO:0008006" key="5">
    <source>
        <dbReference type="Google" id="ProtNLM"/>
    </source>
</evidence>
<evidence type="ECO:0000313" key="4">
    <source>
        <dbReference type="Proteomes" id="UP000479043"/>
    </source>
</evidence>
<feature type="transmembrane region" description="Helical" evidence="1">
    <location>
        <begin position="49"/>
        <end position="67"/>
    </location>
</feature>
<comment type="caution">
    <text evidence="3">The sequence shown here is derived from an EMBL/GenBank/DDBJ whole genome shotgun (WGS) entry which is preliminary data.</text>
</comment>
<keyword evidence="2" id="KW-0732">Signal</keyword>
<evidence type="ECO:0000313" key="3">
    <source>
        <dbReference type="EMBL" id="MYM56152.1"/>
    </source>
</evidence>
<organism evidence="3 4">
    <name type="scientific">Thalassovita mangrovi</name>
    <dbReference type="NCBI Taxonomy" id="2692236"/>
    <lineage>
        <taxon>Bacteria</taxon>
        <taxon>Pseudomonadati</taxon>
        <taxon>Pseudomonadota</taxon>
        <taxon>Alphaproteobacteria</taxon>
        <taxon>Rhodobacterales</taxon>
        <taxon>Roseobacteraceae</taxon>
        <taxon>Thalassovita</taxon>
    </lineage>
</organism>
<dbReference type="Proteomes" id="UP000479043">
    <property type="component" value="Unassembled WGS sequence"/>
</dbReference>
<gene>
    <name evidence="3" type="ORF">GR167_12615</name>
</gene>
<name>A0A6L8LRQ4_9RHOB</name>
<dbReference type="RefSeq" id="WP_160973968.1">
    <property type="nucleotide sequence ID" value="NZ_WWEN01000005.1"/>
</dbReference>
<evidence type="ECO:0000256" key="1">
    <source>
        <dbReference type="SAM" id="Phobius"/>
    </source>
</evidence>
<keyword evidence="1" id="KW-1133">Transmembrane helix</keyword>
<dbReference type="AlphaFoldDB" id="A0A6L8LRQ4"/>
<keyword evidence="1" id="KW-0812">Transmembrane</keyword>
<feature type="chain" id="PRO_5026988644" description="Ferrochelatase" evidence="2">
    <location>
        <begin position="21"/>
        <end position="76"/>
    </location>
</feature>
<evidence type="ECO:0000256" key="2">
    <source>
        <dbReference type="SAM" id="SignalP"/>
    </source>
</evidence>
<keyword evidence="1" id="KW-0472">Membrane</keyword>
<proteinExistence type="predicted"/>
<sequence length="76" mass="7044">MKFKTVAAAALLAISPLAAAAGSLAVPAEPVVTEPEDDVLAAPSFGSFGLGGGAVAVAAVAAAAALASSSDSSTTD</sequence>
<reference evidence="3 4" key="1">
    <citation type="submission" date="2020-01" db="EMBL/GenBank/DDBJ databases">
        <authorList>
            <person name="Chen S."/>
        </authorList>
    </citation>
    <scope>NUCLEOTIDE SEQUENCE [LARGE SCALE GENOMIC DNA]</scope>
    <source>
        <strain evidence="3 4">GS-10</strain>
    </source>
</reference>
<keyword evidence="4" id="KW-1185">Reference proteome</keyword>
<dbReference type="EMBL" id="WWEN01000005">
    <property type="protein sequence ID" value="MYM56152.1"/>
    <property type="molecule type" value="Genomic_DNA"/>
</dbReference>
<accession>A0A6L8LRQ4</accession>